<dbReference type="PANTHER" id="PTHR45527">
    <property type="entry name" value="NONRIBOSOMAL PEPTIDE SYNTHETASE"/>
    <property type="match status" value="1"/>
</dbReference>
<organism evidence="2 3">
    <name type="scientific">Photorhabdus khanii</name>
    <dbReference type="NCBI Taxonomy" id="1004150"/>
    <lineage>
        <taxon>Bacteria</taxon>
        <taxon>Pseudomonadati</taxon>
        <taxon>Pseudomonadota</taxon>
        <taxon>Gammaproteobacteria</taxon>
        <taxon>Enterobacterales</taxon>
        <taxon>Morganellaceae</taxon>
        <taxon>Photorhabdus</taxon>
    </lineage>
</organism>
<dbReference type="RefSeq" id="WP_152961733.1">
    <property type="nucleotide sequence ID" value="NZ_CAWOZU010000011.1"/>
</dbReference>
<dbReference type="Pfam" id="PF00668">
    <property type="entry name" value="Condensation"/>
    <property type="match status" value="1"/>
</dbReference>
<dbReference type="InterPro" id="IPR001242">
    <property type="entry name" value="Condensation_dom"/>
</dbReference>
<feature type="domain" description="Condensation" evidence="1">
    <location>
        <begin position="8"/>
        <end position="327"/>
    </location>
</feature>
<dbReference type="EMBL" id="WHZZ01000001">
    <property type="protein sequence ID" value="MQL46725.1"/>
    <property type="molecule type" value="Genomic_DNA"/>
</dbReference>
<evidence type="ECO:0000259" key="1">
    <source>
        <dbReference type="Pfam" id="PF00668"/>
    </source>
</evidence>
<comment type="caution">
    <text evidence="2">The sequence shown here is derived from an EMBL/GenBank/DDBJ whole genome shotgun (WGS) entry which is preliminary data.</text>
</comment>
<dbReference type="GO" id="GO:0044550">
    <property type="term" value="P:secondary metabolite biosynthetic process"/>
    <property type="evidence" value="ECO:0007669"/>
    <property type="project" value="TreeGrafter"/>
</dbReference>
<dbReference type="PANTHER" id="PTHR45527:SF1">
    <property type="entry name" value="FATTY ACID SYNTHASE"/>
    <property type="match status" value="1"/>
</dbReference>
<protein>
    <submittedName>
        <fullName evidence="2">Non-ribosomal peptide synthetase</fullName>
    </submittedName>
</protein>
<dbReference type="GO" id="GO:0043041">
    <property type="term" value="P:amino acid activation for nonribosomal peptide biosynthetic process"/>
    <property type="evidence" value="ECO:0007669"/>
    <property type="project" value="TreeGrafter"/>
</dbReference>
<reference evidence="2 3" key="1">
    <citation type="journal article" date="2019" name="Nature">
        <title>A new antibiotic selectively kills Gram-negative pathogens.</title>
        <authorList>
            <person name="Imai Y."/>
            <person name="Meyer K.J."/>
            <person name="Iinishi A."/>
            <person name="Favre-Godal Q."/>
            <person name="Green R."/>
            <person name="Manuse S."/>
            <person name="Caboni M."/>
            <person name="Mori M."/>
            <person name="Niles S."/>
            <person name="Ghiglieri M."/>
            <person name="Honrao C."/>
            <person name="Ma X."/>
            <person name="Guo J.J."/>
            <person name="Makriyannis A."/>
            <person name="Linares-Otoya L."/>
            <person name="Boehringer N."/>
            <person name="Wuisan Z.G."/>
            <person name="Kaur H."/>
            <person name="Wu R."/>
            <person name="Mateus A."/>
            <person name="Typas A."/>
            <person name="Savitski M.M."/>
            <person name="Espinoza J.L."/>
            <person name="O'Rourke A."/>
            <person name="Nelson K.E."/>
            <person name="Hiller S."/>
            <person name="Noinaj N."/>
            <person name="Schaeberle T.F."/>
            <person name="D'Onofrio A."/>
            <person name="Lewis K."/>
        </authorList>
    </citation>
    <scope>NUCLEOTIDE SEQUENCE [LARGE SCALE GENOMIC DNA]</scope>
    <source>
        <strain evidence="2 3">HGB 1456</strain>
    </source>
</reference>
<gene>
    <name evidence="2" type="ORF">GEA64_01455</name>
</gene>
<proteinExistence type="predicted"/>
<dbReference type="GO" id="GO:0031177">
    <property type="term" value="F:phosphopantetheine binding"/>
    <property type="evidence" value="ECO:0007669"/>
    <property type="project" value="TreeGrafter"/>
</dbReference>
<evidence type="ECO:0000313" key="3">
    <source>
        <dbReference type="Proteomes" id="UP000481739"/>
    </source>
</evidence>
<evidence type="ECO:0000313" key="2">
    <source>
        <dbReference type="EMBL" id="MQL46725.1"/>
    </source>
</evidence>
<dbReference type="SUPFAM" id="SSF52777">
    <property type="entry name" value="CoA-dependent acyltransferases"/>
    <property type="match status" value="2"/>
</dbReference>
<dbReference type="Gene3D" id="3.30.559.10">
    <property type="entry name" value="Chloramphenicol acetyltransferase-like domain"/>
    <property type="match status" value="1"/>
</dbReference>
<dbReference type="GO" id="GO:0003824">
    <property type="term" value="F:catalytic activity"/>
    <property type="evidence" value="ECO:0007669"/>
    <property type="project" value="InterPro"/>
</dbReference>
<name>A0A7C9KFB0_9GAMM</name>
<accession>A0A7C9KFB0</accession>
<dbReference type="Gene3D" id="3.30.559.30">
    <property type="entry name" value="Nonribosomal peptide synthetase, condensation domain"/>
    <property type="match status" value="1"/>
</dbReference>
<sequence>MTQAVNWLPLSETQLDFWLLNRLSREQYLLDFFVEINQAMDVDMLEECVNQVLCKHNVFWLRQHRFLPFQKLVARCPVTLQKWDLTAYAQEEQQVRISQQLEQIYDSDVIANLPMVQVGFFRLAEQKYLLFLLVPHLCADATSMQIITSEMLYLYRYRSAGMEMNEIQMDEPYQFEQHLEEELLRKQQYDKYQQSVSYWTALFAQADPLWLSAKWLIEEHDDITSFSGDLSYLDVNTIFAKLNEYGLTKYLGLVGLVSVAMHRLSGQSNFVVTALFNTRTELPKKRMVGPAYRELYLLPEFSDDDKFTRTLASVKEQFDKGMRHKHCEEALTLYLIEQKKWPRLVRKLLPLCEWGFKLLTKTMLRNARLSHKVLSYYLLYYLYPGCRNLVASWFGKSSSHYPVELEVNYIDEQDTGITSSPLSHPHEYFETKCADDRFSGFPFISVCFFGRGNQLTIKIDGNDLKHELKQSLFDTLKTVMEEFLHGRNVQPTRNQIKNG</sequence>
<dbReference type="Proteomes" id="UP000481739">
    <property type="component" value="Unassembled WGS sequence"/>
</dbReference>
<dbReference type="InterPro" id="IPR023213">
    <property type="entry name" value="CAT-like_dom_sf"/>
</dbReference>
<dbReference type="AlphaFoldDB" id="A0A7C9KFB0"/>
<dbReference type="GO" id="GO:0005737">
    <property type="term" value="C:cytoplasm"/>
    <property type="evidence" value="ECO:0007669"/>
    <property type="project" value="TreeGrafter"/>
</dbReference>